<protein>
    <submittedName>
        <fullName evidence="1">Uncharacterized protein</fullName>
    </submittedName>
</protein>
<accession>A0A1I4IUJ1</accession>
<evidence type="ECO:0000313" key="1">
    <source>
        <dbReference type="EMBL" id="SFL58039.1"/>
    </source>
</evidence>
<dbReference type="Proteomes" id="UP000199668">
    <property type="component" value="Unassembled WGS sequence"/>
</dbReference>
<proteinExistence type="predicted"/>
<sequence>MRKWIMICTGLAAALILSGFFIPVQLQAPTNVRVILDHTNQIYVSPPCFNDAQLSNFLEEATYGEASREGYEPASSCTSRSLTEENVTIHEALLKLTGLQPSKWSSDVWDP</sequence>
<evidence type="ECO:0000313" key="2">
    <source>
        <dbReference type="Proteomes" id="UP000199668"/>
    </source>
</evidence>
<reference evidence="1 2" key="1">
    <citation type="submission" date="2016-10" db="EMBL/GenBank/DDBJ databases">
        <authorList>
            <person name="de Groot N.N."/>
        </authorList>
    </citation>
    <scope>NUCLEOTIDE SEQUENCE [LARGE SCALE GENOMIC DNA]</scope>
    <source>
        <strain evidence="1 2">CGMCC 1.6134</strain>
    </source>
</reference>
<gene>
    <name evidence="1" type="ORF">SAMN04488054_102244</name>
</gene>
<dbReference type="STRING" id="266892.SAMN04488054_102244"/>
<dbReference type="AlphaFoldDB" id="A0A1I4IUJ1"/>
<name>A0A1I4IUJ1_9BACI</name>
<organism evidence="1 2">
    <name type="scientific">Salibacterium qingdaonense</name>
    <dbReference type="NCBI Taxonomy" id="266892"/>
    <lineage>
        <taxon>Bacteria</taxon>
        <taxon>Bacillati</taxon>
        <taxon>Bacillota</taxon>
        <taxon>Bacilli</taxon>
        <taxon>Bacillales</taxon>
        <taxon>Bacillaceae</taxon>
    </lineage>
</organism>
<dbReference type="RefSeq" id="WP_090925504.1">
    <property type="nucleotide sequence ID" value="NZ_FOTY01000002.1"/>
</dbReference>
<dbReference type="EMBL" id="FOTY01000002">
    <property type="protein sequence ID" value="SFL58039.1"/>
    <property type="molecule type" value="Genomic_DNA"/>
</dbReference>
<keyword evidence="2" id="KW-1185">Reference proteome</keyword>
<dbReference type="OrthoDB" id="2390164at2"/>